<dbReference type="InterPro" id="IPR009563">
    <property type="entry name" value="SSSCA1"/>
</dbReference>
<proteinExistence type="predicted"/>
<dbReference type="EMBL" id="CP100355">
    <property type="protein sequence ID" value="UTF54650.1"/>
    <property type="molecule type" value="Genomic_DNA"/>
</dbReference>
<dbReference type="AlphaFoldDB" id="A0A9E7NCX9"/>
<dbReference type="RefSeq" id="WP_254159358.1">
    <property type="nucleotide sequence ID" value="NZ_CP100355.1"/>
</dbReference>
<dbReference type="PANTHER" id="PTHR16537">
    <property type="entry name" value="SJOEGREN SYNDROME/SCLERODERMA AUTOANTIGEN 1"/>
    <property type="match status" value="1"/>
</dbReference>
<dbReference type="InterPro" id="IPR051888">
    <property type="entry name" value="UPF0148_domain"/>
</dbReference>
<feature type="compositionally biased region" description="Low complexity" evidence="1">
    <location>
        <begin position="186"/>
        <end position="199"/>
    </location>
</feature>
<evidence type="ECO:0000313" key="2">
    <source>
        <dbReference type="EMBL" id="UTF54650.1"/>
    </source>
</evidence>
<dbReference type="Pfam" id="PF06677">
    <property type="entry name" value="Auto_anti-p27"/>
    <property type="match status" value="1"/>
</dbReference>
<protein>
    <recommendedName>
        <fullName evidence="4">Sjogrens syndrome scleroderma autoantigen 1</fullName>
    </recommendedName>
</protein>
<dbReference type="GeneID" id="73289397"/>
<feature type="region of interest" description="Disordered" evidence="1">
    <location>
        <begin position="1"/>
        <end position="28"/>
    </location>
</feature>
<organism evidence="2 3">
    <name type="scientific">Natronosalvus rutilus</name>
    <dbReference type="NCBI Taxonomy" id="2953753"/>
    <lineage>
        <taxon>Archaea</taxon>
        <taxon>Methanobacteriati</taxon>
        <taxon>Methanobacteriota</taxon>
        <taxon>Stenosarchaea group</taxon>
        <taxon>Halobacteria</taxon>
        <taxon>Halobacteriales</taxon>
        <taxon>Natrialbaceae</taxon>
        <taxon>Natronosalvus</taxon>
    </lineage>
</organism>
<evidence type="ECO:0008006" key="4">
    <source>
        <dbReference type="Google" id="ProtNLM"/>
    </source>
</evidence>
<feature type="compositionally biased region" description="Basic and acidic residues" evidence="1">
    <location>
        <begin position="1"/>
        <end position="27"/>
    </location>
</feature>
<dbReference type="Proteomes" id="UP001056855">
    <property type="component" value="Chromosome"/>
</dbReference>
<feature type="compositionally biased region" description="Polar residues" evidence="1">
    <location>
        <begin position="169"/>
        <end position="181"/>
    </location>
</feature>
<keyword evidence="3" id="KW-1185">Reference proteome</keyword>
<sequence>MSDFDKEAEREKLRKKYERDEADREATQRMSDLLLKGATMTNTHCDVCGDPLFRYQGTTFCPSCHGGPEGVEASVDDGTGDEDRATAAGSTGGTRADEHPSNEVPAGETEAANDPENAASSVSADATDANRSAAAPETRATSSTVNEGPGPGASRETSDTSGLADASDTPGTTETAETSRAPSPIPSSGSGSDVDVGSDLEAGTDALVTALERFSRAAAEADDPRYAKACLEAAHEAAATLATLRE</sequence>
<gene>
    <name evidence="2" type="ORF">NGM29_05085</name>
</gene>
<accession>A0A9E7NCX9</accession>
<evidence type="ECO:0000313" key="3">
    <source>
        <dbReference type="Proteomes" id="UP001056855"/>
    </source>
</evidence>
<name>A0A9E7NCX9_9EURY</name>
<dbReference type="PANTHER" id="PTHR16537:SF1">
    <property type="entry name" value="PROTEIN ZNRD2"/>
    <property type="match status" value="1"/>
</dbReference>
<evidence type="ECO:0000256" key="1">
    <source>
        <dbReference type="SAM" id="MobiDB-lite"/>
    </source>
</evidence>
<dbReference type="KEGG" id="sawl:NGM29_05085"/>
<feature type="compositionally biased region" description="Low complexity" evidence="1">
    <location>
        <begin position="118"/>
        <end position="135"/>
    </location>
</feature>
<feature type="region of interest" description="Disordered" evidence="1">
    <location>
        <begin position="61"/>
        <end position="200"/>
    </location>
</feature>
<reference evidence="2" key="1">
    <citation type="submission" date="2022-06" db="EMBL/GenBank/DDBJ databases">
        <title>Diverse halophilic archaea isolated from saline environments.</title>
        <authorList>
            <person name="Cui H.-L."/>
        </authorList>
    </citation>
    <scope>NUCLEOTIDE SEQUENCE</scope>
    <source>
        <strain evidence="2">WLHS1</strain>
    </source>
</reference>